<keyword evidence="2" id="KW-1185">Reference proteome</keyword>
<gene>
    <name evidence="1" type="ORF">UA74_15935</name>
</gene>
<evidence type="ECO:0000313" key="1">
    <source>
        <dbReference type="EMBL" id="APU15237.1"/>
    </source>
</evidence>
<dbReference type="EMBL" id="CP016076">
    <property type="protein sequence ID" value="APU15237.1"/>
    <property type="molecule type" value="Genomic_DNA"/>
</dbReference>
<dbReference type="AlphaFoldDB" id="A0AAC9LCT3"/>
<accession>A0AAC9LCT3</accession>
<proteinExistence type="predicted"/>
<dbReference type="KEGG" id="acad:UA74_15935"/>
<name>A0AAC9LCT3_9PSEU</name>
<organism evidence="1 2">
    <name type="scientific">Actinoalloteichus fjordicus</name>
    <dbReference type="NCBI Taxonomy" id="1612552"/>
    <lineage>
        <taxon>Bacteria</taxon>
        <taxon>Bacillati</taxon>
        <taxon>Actinomycetota</taxon>
        <taxon>Actinomycetes</taxon>
        <taxon>Pseudonocardiales</taxon>
        <taxon>Pseudonocardiaceae</taxon>
        <taxon>Actinoalloteichus</taxon>
    </lineage>
</organism>
<reference evidence="2" key="1">
    <citation type="submission" date="2016-06" db="EMBL/GenBank/DDBJ databases">
        <title>Complete genome sequence of Actinoalloteichus fjordicus DSM 46855 (=ADI127-17), type strain of the new species Actinoalloteichus fjordicus.</title>
        <authorList>
            <person name="Ruckert C."/>
            <person name="Nouioui I."/>
            <person name="Willmese J."/>
            <person name="van Wezel G."/>
            <person name="Klenk H.-P."/>
            <person name="Kalinowski J."/>
            <person name="Zotchev S.B."/>
        </authorList>
    </citation>
    <scope>NUCLEOTIDE SEQUENCE [LARGE SCALE GENOMIC DNA]</scope>
    <source>
        <strain evidence="2">ADI127-7</strain>
    </source>
</reference>
<dbReference type="Proteomes" id="UP000185511">
    <property type="component" value="Chromosome"/>
</dbReference>
<protein>
    <submittedName>
        <fullName evidence="1">Uncharacterized protein</fullName>
    </submittedName>
</protein>
<evidence type="ECO:0000313" key="2">
    <source>
        <dbReference type="Proteomes" id="UP000185511"/>
    </source>
</evidence>
<sequence length="120" mass="13435">MDDRVIENALLVCPHCSSDVTHVEHVFVSARKEDQLSNEITVNAISGRVETHNKEEAPIGSAVGHGRRQRIALGGYCELCGHRFALVITQHKGSTLVEWAEHEILPWNDEDHLDTVEDPF</sequence>
<dbReference type="RefSeq" id="WP_157442238.1">
    <property type="nucleotide sequence ID" value="NZ_CP016076.1"/>
</dbReference>